<evidence type="ECO:0000313" key="2">
    <source>
        <dbReference type="EMBL" id="JAE26326.1"/>
    </source>
</evidence>
<organism evidence="2">
    <name type="scientific">Arundo donax</name>
    <name type="common">Giant reed</name>
    <name type="synonym">Donax arundinaceus</name>
    <dbReference type="NCBI Taxonomy" id="35708"/>
    <lineage>
        <taxon>Eukaryota</taxon>
        <taxon>Viridiplantae</taxon>
        <taxon>Streptophyta</taxon>
        <taxon>Embryophyta</taxon>
        <taxon>Tracheophyta</taxon>
        <taxon>Spermatophyta</taxon>
        <taxon>Magnoliopsida</taxon>
        <taxon>Liliopsida</taxon>
        <taxon>Poales</taxon>
        <taxon>Poaceae</taxon>
        <taxon>PACMAD clade</taxon>
        <taxon>Arundinoideae</taxon>
        <taxon>Arundineae</taxon>
        <taxon>Arundo</taxon>
    </lineage>
</organism>
<proteinExistence type="predicted"/>
<feature type="compositionally biased region" description="Basic residues" evidence="1">
    <location>
        <begin position="86"/>
        <end position="96"/>
    </location>
</feature>
<dbReference type="EMBL" id="GBRH01171570">
    <property type="protein sequence ID" value="JAE26326.1"/>
    <property type="molecule type" value="Transcribed_RNA"/>
</dbReference>
<reference evidence="2" key="2">
    <citation type="journal article" date="2015" name="Data Brief">
        <title>Shoot transcriptome of the giant reed, Arundo donax.</title>
        <authorList>
            <person name="Barrero R.A."/>
            <person name="Guerrero F.D."/>
            <person name="Moolhuijzen P."/>
            <person name="Goolsby J.A."/>
            <person name="Tidwell J."/>
            <person name="Bellgard S.E."/>
            <person name="Bellgard M.I."/>
        </authorList>
    </citation>
    <scope>NUCLEOTIDE SEQUENCE</scope>
    <source>
        <tissue evidence="2">Shoot tissue taken approximately 20 cm above the soil surface</tissue>
    </source>
</reference>
<evidence type="ECO:0000256" key="1">
    <source>
        <dbReference type="SAM" id="MobiDB-lite"/>
    </source>
</evidence>
<reference evidence="2" key="1">
    <citation type="submission" date="2014-09" db="EMBL/GenBank/DDBJ databases">
        <authorList>
            <person name="Magalhaes I.L.F."/>
            <person name="Oliveira U."/>
            <person name="Santos F.R."/>
            <person name="Vidigal T.H.D.A."/>
            <person name="Brescovit A.D."/>
            <person name="Santos A.J."/>
        </authorList>
    </citation>
    <scope>NUCLEOTIDE SEQUENCE</scope>
    <source>
        <tissue evidence="2">Shoot tissue taken approximately 20 cm above the soil surface</tissue>
    </source>
</reference>
<sequence length="96" mass="10915">MNTIFTLSNIMVSNKRTKPIVCLDSQTLYHSVHSVVTCSQSSYCKNKNTYKTFTKCSSTVKTLLINVAGGHKRLQQARYGRLSERRGKHRKDYAAN</sequence>
<name>A0A0A9GUT8_ARUDO</name>
<dbReference type="AlphaFoldDB" id="A0A0A9GUT8"/>
<accession>A0A0A9GUT8</accession>
<feature type="region of interest" description="Disordered" evidence="1">
    <location>
        <begin position="76"/>
        <end position="96"/>
    </location>
</feature>
<protein>
    <submittedName>
        <fullName evidence="2">Uncharacterized protein</fullName>
    </submittedName>
</protein>